<keyword evidence="5 6" id="KW-0472">Membrane</keyword>
<evidence type="ECO:0000256" key="4">
    <source>
        <dbReference type="ARBA" id="ARBA00022989"/>
    </source>
</evidence>
<name>A0ABN5Z1M1_9MYCO</name>
<dbReference type="EMBL" id="AP022578">
    <property type="protein sequence ID" value="BBX88081.1"/>
    <property type="molecule type" value="Genomic_DNA"/>
</dbReference>
<keyword evidence="9" id="KW-1185">Reference proteome</keyword>
<dbReference type="Proteomes" id="UP000465609">
    <property type="component" value="Plasmid pJCM15296"/>
</dbReference>
<evidence type="ECO:0000256" key="5">
    <source>
        <dbReference type="ARBA" id="ARBA00023136"/>
    </source>
</evidence>
<evidence type="ECO:0000256" key="2">
    <source>
        <dbReference type="ARBA" id="ARBA00022448"/>
    </source>
</evidence>
<evidence type="ECO:0000256" key="6">
    <source>
        <dbReference type="SAM" id="Phobius"/>
    </source>
</evidence>
<evidence type="ECO:0000259" key="7">
    <source>
        <dbReference type="PROSITE" id="PS50850"/>
    </source>
</evidence>
<evidence type="ECO:0000256" key="1">
    <source>
        <dbReference type="ARBA" id="ARBA00004651"/>
    </source>
</evidence>
<dbReference type="SUPFAM" id="SSF103473">
    <property type="entry name" value="MFS general substrate transporter"/>
    <property type="match status" value="1"/>
</dbReference>
<dbReference type="InterPro" id="IPR036259">
    <property type="entry name" value="MFS_trans_sf"/>
</dbReference>
<evidence type="ECO:0000313" key="9">
    <source>
        <dbReference type="Proteomes" id="UP000465609"/>
    </source>
</evidence>
<protein>
    <recommendedName>
        <fullName evidence="7">Major facilitator superfamily (MFS) profile domain-containing protein</fullName>
    </recommendedName>
</protein>
<dbReference type="PROSITE" id="PS50850">
    <property type="entry name" value="MFS"/>
    <property type="match status" value="1"/>
</dbReference>
<comment type="subcellular location">
    <subcellularLocation>
        <location evidence="1">Cell membrane</location>
        <topology evidence="1">Multi-pass membrane protein</topology>
    </subcellularLocation>
</comment>
<dbReference type="Gene3D" id="1.20.1720.10">
    <property type="entry name" value="Multidrug resistance protein D"/>
    <property type="match status" value="1"/>
</dbReference>
<feature type="transmembrane region" description="Helical" evidence="6">
    <location>
        <begin position="33"/>
        <end position="51"/>
    </location>
</feature>
<evidence type="ECO:0000313" key="8">
    <source>
        <dbReference type="EMBL" id="BBX88081.1"/>
    </source>
</evidence>
<keyword evidence="2" id="KW-0813">Transport</keyword>
<sequence length="145" mass="15343">MAAATFLIFFQAFMVAPLIPQLAHEFGSSTDLLGLAVPAYLVPYGAMTLLWGPLSDRIGRKRVILGSAAGFVVLTALTALADGPRMFIAFRLLTALGASGVVPISLALIGDVSPTSGAVMRWAGFSARWLAVWPSVPVPGRCWNR</sequence>
<organism evidence="8 9">
    <name type="scientific">Mycolicibacterium aubagnense</name>
    <dbReference type="NCBI Taxonomy" id="319707"/>
    <lineage>
        <taxon>Bacteria</taxon>
        <taxon>Bacillati</taxon>
        <taxon>Actinomycetota</taxon>
        <taxon>Actinomycetes</taxon>
        <taxon>Mycobacteriales</taxon>
        <taxon>Mycobacteriaceae</taxon>
        <taxon>Mycolicibacterium</taxon>
    </lineage>
</organism>
<geneLocation type="plasmid" evidence="8 9">
    <name>pJCM15296</name>
</geneLocation>
<accession>A0ABN5Z1M1</accession>
<evidence type="ECO:0000256" key="3">
    <source>
        <dbReference type="ARBA" id="ARBA00022692"/>
    </source>
</evidence>
<keyword evidence="8" id="KW-0614">Plasmid</keyword>
<feature type="transmembrane region" description="Helical" evidence="6">
    <location>
        <begin position="63"/>
        <end position="81"/>
    </location>
</feature>
<dbReference type="Pfam" id="PF07690">
    <property type="entry name" value="MFS_1"/>
    <property type="match status" value="1"/>
</dbReference>
<feature type="transmembrane region" description="Helical" evidence="6">
    <location>
        <begin position="87"/>
        <end position="110"/>
    </location>
</feature>
<reference evidence="8 9" key="1">
    <citation type="journal article" date="2019" name="Emerg. Microbes Infect.">
        <title>Comprehensive subspecies identification of 175 nontuberculous mycobacteria species based on 7547 genomic profiles.</title>
        <authorList>
            <person name="Matsumoto Y."/>
            <person name="Kinjo T."/>
            <person name="Motooka D."/>
            <person name="Nabeya D."/>
            <person name="Jung N."/>
            <person name="Uechi K."/>
            <person name="Horii T."/>
            <person name="Iida T."/>
            <person name="Fujita J."/>
            <person name="Nakamura S."/>
        </authorList>
    </citation>
    <scope>NUCLEOTIDE SEQUENCE [LARGE SCALE GENOMIC DNA]</scope>
    <source>
        <strain evidence="8 9">JCM 15296</strain>
        <plasmid evidence="8">pJCM15296</plasmid>
    </source>
</reference>
<gene>
    <name evidence="8" type="ORF">MAUB_62820</name>
</gene>
<dbReference type="InterPro" id="IPR020846">
    <property type="entry name" value="MFS_dom"/>
</dbReference>
<dbReference type="PANTHER" id="PTHR23501">
    <property type="entry name" value="MAJOR FACILITATOR SUPERFAMILY"/>
    <property type="match status" value="1"/>
</dbReference>
<dbReference type="InterPro" id="IPR011701">
    <property type="entry name" value="MFS"/>
</dbReference>
<dbReference type="PANTHER" id="PTHR23501:SF169">
    <property type="entry name" value="SLR0616 PROTEIN"/>
    <property type="match status" value="1"/>
</dbReference>
<keyword evidence="4 6" id="KW-1133">Transmembrane helix</keyword>
<feature type="domain" description="Major facilitator superfamily (MFS) profile" evidence="7">
    <location>
        <begin position="1"/>
        <end position="145"/>
    </location>
</feature>
<proteinExistence type="predicted"/>
<keyword evidence="3 6" id="KW-0812">Transmembrane</keyword>